<sequence length="110" mass="12101">MPGQRRAQVCTVFIYCSPGVSQSNVRYGKDEPDLEDPEHMAAQAARYKHALLLLVDTIRKNHPSETIALIDAIRSTRTVPEAAEFLMQLSDLKNSPKTNNTEGSDGASSQ</sequence>
<gene>
    <name evidence="2" type="ORF">BDW59DRAFT_157691</name>
</gene>
<comment type="caution">
    <text evidence="2">The sequence shown here is derived from an EMBL/GenBank/DDBJ whole genome shotgun (WGS) entry which is preliminary data.</text>
</comment>
<proteinExistence type="predicted"/>
<accession>A0ABR4IVC5</accession>
<feature type="region of interest" description="Disordered" evidence="1">
    <location>
        <begin position="90"/>
        <end position="110"/>
    </location>
</feature>
<name>A0ABR4IVC5_9EURO</name>
<reference evidence="2 3" key="1">
    <citation type="submission" date="2024-07" db="EMBL/GenBank/DDBJ databases">
        <title>Section-level genome sequencing and comparative genomics of Aspergillus sections Usti and Cavernicolus.</title>
        <authorList>
            <consortium name="Lawrence Berkeley National Laboratory"/>
            <person name="Nybo J.L."/>
            <person name="Vesth T.C."/>
            <person name="Theobald S."/>
            <person name="Frisvad J.C."/>
            <person name="Larsen T.O."/>
            <person name="Kjaerboelling I."/>
            <person name="Rothschild-Mancinelli K."/>
            <person name="Lyhne E.K."/>
            <person name="Kogle M.E."/>
            <person name="Barry K."/>
            <person name="Clum A."/>
            <person name="Na H."/>
            <person name="Ledsgaard L."/>
            <person name="Lin J."/>
            <person name="Lipzen A."/>
            <person name="Kuo A."/>
            <person name="Riley R."/>
            <person name="Mondo S."/>
            <person name="LaButti K."/>
            <person name="Haridas S."/>
            <person name="Pangalinan J."/>
            <person name="Salamov A.A."/>
            <person name="Simmons B.A."/>
            <person name="Magnuson J.K."/>
            <person name="Chen J."/>
            <person name="Drula E."/>
            <person name="Henrissat B."/>
            <person name="Wiebenga A."/>
            <person name="Lubbers R.J."/>
            <person name="Gomes A.C."/>
            <person name="Makela M.R."/>
            <person name="Stajich J."/>
            <person name="Grigoriev I.V."/>
            <person name="Mortensen U.H."/>
            <person name="De vries R.P."/>
            <person name="Baker S.E."/>
            <person name="Andersen M.R."/>
        </authorList>
    </citation>
    <scope>NUCLEOTIDE SEQUENCE [LARGE SCALE GENOMIC DNA]</scope>
    <source>
        <strain evidence="2 3">CBS 600.67</strain>
    </source>
</reference>
<dbReference type="Proteomes" id="UP001610335">
    <property type="component" value="Unassembled WGS sequence"/>
</dbReference>
<organism evidence="2 3">
    <name type="scientific">Aspergillus cavernicola</name>
    <dbReference type="NCBI Taxonomy" id="176166"/>
    <lineage>
        <taxon>Eukaryota</taxon>
        <taxon>Fungi</taxon>
        <taxon>Dikarya</taxon>
        <taxon>Ascomycota</taxon>
        <taxon>Pezizomycotina</taxon>
        <taxon>Eurotiomycetes</taxon>
        <taxon>Eurotiomycetidae</taxon>
        <taxon>Eurotiales</taxon>
        <taxon>Aspergillaceae</taxon>
        <taxon>Aspergillus</taxon>
        <taxon>Aspergillus subgen. Nidulantes</taxon>
    </lineage>
</organism>
<evidence type="ECO:0000313" key="2">
    <source>
        <dbReference type="EMBL" id="KAL2831728.1"/>
    </source>
</evidence>
<feature type="compositionally biased region" description="Polar residues" evidence="1">
    <location>
        <begin position="91"/>
        <end position="110"/>
    </location>
</feature>
<evidence type="ECO:0000313" key="3">
    <source>
        <dbReference type="Proteomes" id="UP001610335"/>
    </source>
</evidence>
<evidence type="ECO:0000256" key="1">
    <source>
        <dbReference type="SAM" id="MobiDB-lite"/>
    </source>
</evidence>
<dbReference type="EMBL" id="JBFXLS010000008">
    <property type="protein sequence ID" value="KAL2831728.1"/>
    <property type="molecule type" value="Genomic_DNA"/>
</dbReference>
<keyword evidence="3" id="KW-1185">Reference proteome</keyword>
<protein>
    <submittedName>
        <fullName evidence="2">Uncharacterized protein</fullName>
    </submittedName>
</protein>